<dbReference type="STRING" id="409849.ENSPMGP00000002795"/>
<evidence type="ECO:0000313" key="1">
    <source>
        <dbReference type="Ensembl" id="ENSPMGP00000002795.1"/>
    </source>
</evidence>
<sequence length="137" mass="15648">MTVCKNYNTNKFALPRLRRSSFPETSEYFSRAHHSYSRIDFFLINQGLLSKVHHSPSPHGYTGEFCSSLKGQISPVLEMLNEVLLPLSFCKDPLESSSYRPICLLNVDYKNLAKILATYLANILPTFISQDFIKDPL</sequence>
<protein>
    <recommendedName>
        <fullName evidence="3">Reverse transcriptase domain-containing protein</fullName>
    </recommendedName>
</protein>
<dbReference type="Proteomes" id="UP000261520">
    <property type="component" value="Unplaced"/>
</dbReference>
<dbReference type="AlphaFoldDB" id="A0A3B3ZDU7"/>
<evidence type="ECO:0008006" key="3">
    <source>
        <dbReference type="Google" id="ProtNLM"/>
    </source>
</evidence>
<keyword evidence="2" id="KW-1185">Reference proteome</keyword>
<name>A0A3B3ZDU7_9GOBI</name>
<accession>A0A3B3ZDU7</accession>
<reference evidence="1" key="2">
    <citation type="submission" date="2025-09" db="UniProtKB">
        <authorList>
            <consortium name="Ensembl"/>
        </authorList>
    </citation>
    <scope>IDENTIFICATION</scope>
</reference>
<reference evidence="1" key="1">
    <citation type="submission" date="2025-08" db="UniProtKB">
        <authorList>
            <consortium name="Ensembl"/>
        </authorList>
    </citation>
    <scope>IDENTIFICATION</scope>
</reference>
<proteinExistence type="predicted"/>
<evidence type="ECO:0000313" key="2">
    <source>
        <dbReference type="Proteomes" id="UP000261520"/>
    </source>
</evidence>
<dbReference type="Ensembl" id="ENSPMGT00000002961.1">
    <property type="protein sequence ID" value="ENSPMGP00000002795.1"/>
    <property type="gene ID" value="ENSPMGG00000002439.1"/>
</dbReference>
<organism evidence="1 2">
    <name type="scientific">Periophthalmus magnuspinnatus</name>
    <dbReference type="NCBI Taxonomy" id="409849"/>
    <lineage>
        <taxon>Eukaryota</taxon>
        <taxon>Metazoa</taxon>
        <taxon>Chordata</taxon>
        <taxon>Craniata</taxon>
        <taxon>Vertebrata</taxon>
        <taxon>Euteleostomi</taxon>
        <taxon>Actinopterygii</taxon>
        <taxon>Neopterygii</taxon>
        <taxon>Teleostei</taxon>
        <taxon>Neoteleostei</taxon>
        <taxon>Acanthomorphata</taxon>
        <taxon>Gobiaria</taxon>
        <taxon>Gobiiformes</taxon>
        <taxon>Gobioidei</taxon>
        <taxon>Gobiidae</taxon>
        <taxon>Oxudercinae</taxon>
        <taxon>Periophthalmus</taxon>
    </lineage>
</organism>